<name>A0A1I6K6P2_9FIRM</name>
<reference evidence="2 3" key="1">
    <citation type="submission" date="2016-10" db="EMBL/GenBank/DDBJ databases">
        <authorList>
            <person name="de Groot N.N."/>
        </authorList>
    </citation>
    <scope>NUCLEOTIDE SEQUENCE [LARGE SCALE GENOMIC DNA]</scope>
    <source>
        <strain evidence="2 3">743A</strain>
    </source>
</reference>
<dbReference type="Gene3D" id="6.10.250.790">
    <property type="match status" value="1"/>
</dbReference>
<dbReference type="InterPro" id="IPR007838">
    <property type="entry name" value="Cell_div_ZapA-like"/>
</dbReference>
<gene>
    <name evidence="2" type="ORF">SAMN05661086_02237</name>
</gene>
<feature type="coiled-coil region" evidence="1">
    <location>
        <begin position="67"/>
        <end position="136"/>
    </location>
</feature>
<accession>A0A1I6K6P2</accession>
<dbReference type="SUPFAM" id="SSF102829">
    <property type="entry name" value="Cell division protein ZapA-like"/>
    <property type="match status" value="1"/>
</dbReference>
<proteinExistence type="predicted"/>
<evidence type="ECO:0000313" key="3">
    <source>
        <dbReference type="Proteomes" id="UP000199659"/>
    </source>
</evidence>
<dbReference type="InterPro" id="IPR036192">
    <property type="entry name" value="Cell_div_ZapA-like_sf"/>
</dbReference>
<dbReference type="STRING" id="37658.SAMN05661086_02237"/>
<protein>
    <submittedName>
        <fullName evidence="2">Cell division protein ZapA</fullName>
    </submittedName>
</protein>
<dbReference type="GO" id="GO:0051301">
    <property type="term" value="P:cell division"/>
    <property type="evidence" value="ECO:0007669"/>
    <property type="project" value="UniProtKB-KW"/>
</dbReference>
<dbReference type="OrthoDB" id="1826286at2"/>
<keyword evidence="3" id="KW-1185">Reference proteome</keyword>
<sequence>MYTKNDVEVLINNKKLIICGYESAEYLQRIASYINNKIVDFKNIEGYKSLDSDMRNTMMQINIADDLFKVKEQLEEIQQESDRKSSEIYNMKHDLVAARTKLEEKEVEMLQLREEYNELQKRIIQLETERKERRVLDRD</sequence>
<evidence type="ECO:0000313" key="2">
    <source>
        <dbReference type="EMBL" id="SFR86913.1"/>
    </source>
</evidence>
<dbReference type="InterPro" id="IPR053712">
    <property type="entry name" value="Bac_CellDiv_Activator"/>
</dbReference>
<keyword evidence="2" id="KW-0131">Cell cycle</keyword>
<keyword evidence="2" id="KW-0132">Cell division</keyword>
<organism evidence="2 3">
    <name type="scientific">Anaeromicropila populeti</name>
    <dbReference type="NCBI Taxonomy" id="37658"/>
    <lineage>
        <taxon>Bacteria</taxon>
        <taxon>Bacillati</taxon>
        <taxon>Bacillota</taxon>
        <taxon>Clostridia</taxon>
        <taxon>Lachnospirales</taxon>
        <taxon>Lachnospiraceae</taxon>
        <taxon>Anaeromicropila</taxon>
    </lineage>
</organism>
<dbReference type="Pfam" id="PF05164">
    <property type="entry name" value="ZapA"/>
    <property type="match status" value="1"/>
</dbReference>
<dbReference type="EMBL" id="FOYZ01000008">
    <property type="protein sequence ID" value="SFR86913.1"/>
    <property type="molecule type" value="Genomic_DNA"/>
</dbReference>
<dbReference type="AlphaFoldDB" id="A0A1I6K6P2"/>
<dbReference type="Proteomes" id="UP000199659">
    <property type="component" value="Unassembled WGS sequence"/>
</dbReference>
<keyword evidence="1" id="KW-0175">Coiled coil</keyword>
<evidence type="ECO:0000256" key="1">
    <source>
        <dbReference type="SAM" id="Coils"/>
    </source>
</evidence>